<dbReference type="PANTHER" id="PTHR30007">
    <property type="entry name" value="PHP DOMAIN PROTEIN"/>
    <property type="match status" value="1"/>
</dbReference>
<dbReference type="GO" id="GO:0004803">
    <property type="term" value="F:transposase activity"/>
    <property type="evidence" value="ECO:0007669"/>
    <property type="project" value="InterPro"/>
</dbReference>
<evidence type="ECO:0000259" key="1">
    <source>
        <dbReference type="Pfam" id="PF01609"/>
    </source>
</evidence>
<dbReference type="EMBL" id="FWWW01000058">
    <property type="protein sequence ID" value="SMB92400.1"/>
    <property type="molecule type" value="Genomic_DNA"/>
</dbReference>
<dbReference type="STRING" id="645990.SAMN00120144_2150"/>
<keyword evidence="3" id="KW-1185">Reference proteome</keyword>
<reference evidence="2 3" key="1">
    <citation type="submission" date="2017-04" db="EMBL/GenBank/DDBJ databases">
        <authorList>
            <person name="Afonso C.L."/>
            <person name="Miller P.J."/>
            <person name="Scott M.A."/>
            <person name="Spackman E."/>
            <person name="Goraichik I."/>
            <person name="Dimitrov K.M."/>
            <person name="Suarez D.L."/>
            <person name="Swayne D.E."/>
        </authorList>
    </citation>
    <scope>NUCLEOTIDE SEQUENCE [LARGE SCALE GENOMIC DNA]</scope>
    <source>
        <strain evidence="2 3">DSM 11622</strain>
    </source>
</reference>
<dbReference type="PANTHER" id="PTHR30007:SF1">
    <property type="entry name" value="BLR1914 PROTEIN"/>
    <property type="match status" value="1"/>
</dbReference>
<accession>A0A1W1VGP9</accession>
<organism evidence="2 3">
    <name type="scientific">Hymenobacter roseosalivarius DSM 11622</name>
    <dbReference type="NCBI Taxonomy" id="645990"/>
    <lineage>
        <taxon>Bacteria</taxon>
        <taxon>Pseudomonadati</taxon>
        <taxon>Bacteroidota</taxon>
        <taxon>Cytophagia</taxon>
        <taxon>Cytophagales</taxon>
        <taxon>Hymenobacteraceae</taxon>
        <taxon>Hymenobacter</taxon>
    </lineage>
</organism>
<dbReference type="InterPro" id="IPR002559">
    <property type="entry name" value="Transposase_11"/>
</dbReference>
<feature type="domain" description="Transposase IS4-like" evidence="1">
    <location>
        <begin position="18"/>
        <end position="139"/>
    </location>
</feature>
<protein>
    <submittedName>
        <fullName evidence="2">Transposase IS4 family protein</fullName>
    </submittedName>
</protein>
<gene>
    <name evidence="2" type="ORF">SAMN00120144_2150</name>
</gene>
<evidence type="ECO:0000313" key="3">
    <source>
        <dbReference type="Proteomes" id="UP000192266"/>
    </source>
</evidence>
<dbReference type="AlphaFoldDB" id="A0A1W1VGP9"/>
<sequence>MEFSGPPVPPLGPSRGGFTTKVYAVVDALGNGVHLDLTPGQQADCLLVPDLLAALPQEPGKVVADKAYDTSAVLQSIAAHQAEQVIPPKSNRKVPRDYDENLYDDRNKIERFFSRLKQSRAFATRYDKTALSFLAVAHIVVALDWLR</sequence>
<dbReference type="Pfam" id="PF01609">
    <property type="entry name" value="DDE_Tnp_1"/>
    <property type="match status" value="1"/>
</dbReference>
<dbReference type="GO" id="GO:0003677">
    <property type="term" value="F:DNA binding"/>
    <property type="evidence" value="ECO:0007669"/>
    <property type="project" value="InterPro"/>
</dbReference>
<dbReference type="GO" id="GO:0006313">
    <property type="term" value="P:DNA transposition"/>
    <property type="evidence" value="ECO:0007669"/>
    <property type="project" value="InterPro"/>
</dbReference>
<evidence type="ECO:0000313" key="2">
    <source>
        <dbReference type="EMBL" id="SMB92400.1"/>
    </source>
</evidence>
<name>A0A1W1VGP9_9BACT</name>
<dbReference type="NCBIfam" id="NF033580">
    <property type="entry name" value="transpos_IS5_3"/>
    <property type="match status" value="1"/>
</dbReference>
<dbReference type="Proteomes" id="UP000192266">
    <property type="component" value="Unassembled WGS sequence"/>
</dbReference>
<proteinExistence type="predicted"/>